<dbReference type="Proteomes" id="UP000549394">
    <property type="component" value="Unassembled WGS sequence"/>
</dbReference>
<evidence type="ECO:0000313" key="7">
    <source>
        <dbReference type="EMBL" id="CAD5116207.1"/>
    </source>
</evidence>
<dbReference type="GO" id="GO:0006006">
    <property type="term" value="P:glucose metabolic process"/>
    <property type="evidence" value="ECO:0007669"/>
    <property type="project" value="TreeGrafter"/>
</dbReference>
<evidence type="ECO:0000256" key="3">
    <source>
        <dbReference type="ARBA" id="ARBA00022723"/>
    </source>
</evidence>
<organism evidence="7 8">
    <name type="scientific">Dimorphilus gyrociliatus</name>
    <dbReference type="NCBI Taxonomy" id="2664684"/>
    <lineage>
        <taxon>Eukaryota</taxon>
        <taxon>Metazoa</taxon>
        <taxon>Spiralia</taxon>
        <taxon>Lophotrochozoa</taxon>
        <taxon>Annelida</taxon>
        <taxon>Polychaeta</taxon>
        <taxon>Polychaeta incertae sedis</taxon>
        <taxon>Dinophilidae</taxon>
        <taxon>Dimorphilus</taxon>
    </lineage>
</organism>
<reference evidence="7 8" key="1">
    <citation type="submission" date="2020-08" db="EMBL/GenBank/DDBJ databases">
        <authorList>
            <person name="Hejnol A."/>
        </authorList>
    </citation>
    <scope>NUCLEOTIDE SEQUENCE [LARGE SCALE GENOMIC DNA]</scope>
</reference>
<dbReference type="InterPro" id="IPR029056">
    <property type="entry name" value="Ribokinase-like"/>
</dbReference>
<keyword evidence="6" id="KW-0324">Glycolysis</keyword>
<evidence type="ECO:0000313" key="8">
    <source>
        <dbReference type="Proteomes" id="UP000549394"/>
    </source>
</evidence>
<dbReference type="GO" id="GO:0046872">
    <property type="term" value="F:metal ion binding"/>
    <property type="evidence" value="ECO:0007669"/>
    <property type="project" value="UniProtKB-KW"/>
</dbReference>
<dbReference type="PANTHER" id="PTHR21208">
    <property type="entry name" value="ADP-DEPENDENT GLUCOKINASE"/>
    <property type="match status" value="1"/>
</dbReference>
<dbReference type="PROSITE" id="PS51255">
    <property type="entry name" value="ADPK"/>
    <property type="match status" value="1"/>
</dbReference>
<dbReference type="SUPFAM" id="SSF53613">
    <property type="entry name" value="Ribokinase-like"/>
    <property type="match status" value="1"/>
</dbReference>
<proteinExistence type="predicted"/>
<dbReference type="GO" id="GO:0006096">
    <property type="term" value="P:glycolytic process"/>
    <property type="evidence" value="ECO:0007669"/>
    <property type="project" value="UniProtKB-KW"/>
</dbReference>
<evidence type="ECO:0000256" key="6">
    <source>
        <dbReference type="ARBA" id="ARBA00023152"/>
    </source>
</evidence>
<dbReference type="AlphaFoldDB" id="A0A7I8VNP3"/>
<dbReference type="GO" id="GO:0005783">
    <property type="term" value="C:endoplasmic reticulum"/>
    <property type="evidence" value="ECO:0007669"/>
    <property type="project" value="TreeGrafter"/>
</dbReference>
<keyword evidence="2" id="KW-0808">Transferase</keyword>
<gene>
    <name evidence="7" type="ORF">DGYR_LOCUS4851</name>
</gene>
<comment type="caution">
    <text evidence="7">The sequence shown here is derived from an EMBL/GenBank/DDBJ whole genome shotgun (WGS) entry which is preliminary data.</text>
</comment>
<protein>
    <submittedName>
        <fullName evidence="7">DgyrCDS5123</fullName>
    </submittedName>
</protein>
<dbReference type="EMBL" id="CAJFCJ010000006">
    <property type="protein sequence ID" value="CAD5116207.1"/>
    <property type="molecule type" value="Genomic_DNA"/>
</dbReference>
<evidence type="ECO:0000256" key="1">
    <source>
        <dbReference type="ARBA" id="ARBA00022490"/>
    </source>
</evidence>
<dbReference type="InterPro" id="IPR007666">
    <property type="entry name" value="ADP_PFK/GK"/>
</dbReference>
<keyword evidence="3" id="KW-0479">Metal-binding</keyword>
<keyword evidence="4" id="KW-0418">Kinase</keyword>
<keyword evidence="1" id="KW-0963">Cytoplasm</keyword>
<dbReference type="OrthoDB" id="5847021at2759"/>
<sequence length="470" mass="52250">MAVMESVKAGLLVTTLSILIALYYKKSSDQELRSHLETILSNLLRAEKKYRLVKPKQVIVGIGACSDAFVEATEFLDKLNISAPIGSMGHPDSIMSPDDLGEIFAFFFTQGAASERYVANRTFWDMALETTKTMEARWVLGGNAPVIAKRLVAEGLKDVTLGAYLSKPLFEDLSEKMNIVGQVVEVDDVHIILEYERDSRWQHLTAPRANRFIIHADVHNLKMSALKDIENHIQTEKPHAFVLGGLQMLDSTVMNKDERSKSINRLSALLSSLNDETLRHFELASFAEKDFFREVIDKIVPHADSLGMNEQELMNLYTMLEDNSVTLVSNAHPRIALVLDQMRSIWKVLSPGKLSRLHVHTLAFQAIMTKKNKWSNTMIAAAKASLTAYRHTCSSGEIDLESARLLMDESFAVGRKEGSQRIKFNAEKPVACWEEGNALICVSPVLICTNVKQTAGGGDNISAAGLAMQL</sequence>
<accession>A0A7I8VNP3</accession>
<keyword evidence="8" id="KW-1185">Reference proteome</keyword>
<dbReference type="Gene3D" id="3.40.1190.20">
    <property type="match status" value="1"/>
</dbReference>
<dbReference type="GO" id="GO:0043843">
    <property type="term" value="F:ADP-specific glucokinase activity"/>
    <property type="evidence" value="ECO:0007669"/>
    <property type="project" value="TreeGrafter"/>
</dbReference>
<evidence type="ECO:0000256" key="2">
    <source>
        <dbReference type="ARBA" id="ARBA00022679"/>
    </source>
</evidence>
<dbReference type="Pfam" id="PF04587">
    <property type="entry name" value="ADP_PFK_GK"/>
    <property type="match status" value="1"/>
</dbReference>
<evidence type="ECO:0000256" key="4">
    <source>
        <dbReference type="ARBA" id="ARBA00022777"/>
    </source>
</evidence>
<evidence type="ECO:0000256" key="5">
    <source>
        <dbReference type="ARBA" id="ARBA00022842"/>
    </source>
</evidence>
<dbReference type="PANTHER" id="PTHR21208:SF1">
    <property type="entry name" value="ADP-DEPENDENT GLUCOKINASE"/>
    <property type="match status" value="1"/>
</dbReference>
<keyword evidence="5" id="KW-0460">Magnesium</keyword>
<name>A0A7I8VNP3_9ANNE</name>